<evidence type="ECO:0000313" key="4">
    <source>
        <dbReference type="Proteomes" id="UP000249341"/>
    </source>
</evidence>
<feature type="transmembrane region" description="Helical" evidence="2">
    <location>
        <begin position="357"/>
        <end position="379"/>
    </location>
</feature>
<evidence type="ECO:0000313" key="3">
    <source>
        <dbReference type="EMBL" id="RAK26878.1"/>
    </source>
</evidence>
<keyword evidence="2" id="KW-0812">Transmembrane</keyword>
<dbReference type="AlphaFoldDB" id="A0A327YYN7"/>
<dbReference type="Proteomes" id="UP000249341">
    <property type="component" value="Unassembled WGS sequence"/>
</dbReference>
<evidence type="ECO:0000256" key="1">
    <source>
        <dbReference type="SAM" id="MobiDB-lite"/>
    </source>
</evidence>
<keyword evidence="4" id="KW-1185">Reference proteome</keyword>
<protein>
    <recommendedName>
        <fullName evidence="5">LPXTG-motif cell wall-anchored protein</fullName>
    </recommendedName>
</protein>
<proteinExistence type="predicted"/>
<feature type="compositionally biased region" description="Polar residues" evidence="1">
    <location>
        <begin position="124"/>
        <end position="136"/>
    </location>
</feature>
<dbReference type="RefSeq" id="WP_181558210.1">
    <property type="nucleotide sequence ID" value="NZ_JACHWI010000002.1"/>
</dbReference>
<evidence type="ECO:0000256" key="2">
    <source>
        <dbReference type="SAM" id="Phobius"/>
    </source>
</evidence>
<gene>
    <name evidence="3" type="ORF">B0I29_12532</name>
</gene>
<evidence type="ECO:0008006" key="5">
    <source>
        <dbReference type="Google" id="ProtNLM"/>
    </source>
</evidence>
<organism evidence="3 4">
    <name type="scientific">Actinoplanes lutulentus</name>
    <dbReference type="NCBI Taxonomy" id="1287878"/>
    <lineage>
        <taxon>Bacteria</taxon>
        <taxon>Bacillati</taxon>
        <taxon>Actinomycetota</taxon>
        <taxon>Actinomycetes</taxon>
        <taxon>Micromonosporales</taxon>
        <taxon>Micromonosporaceae</taxon>
        <taxon>Actinoplanes</taxon>
    </lineage>
</organism>
<comment type="caution">
    <text evidence="3">The sequence shown here is derived from an EMBL/GenBank/DDBJ whole genome shotgun (WGS) entry which is preliminary data.</text>
</comment>
<name>A0A327YYN7_9ACTN</name>
<dbReference type="EMBL" id="QLMJ01000025">
    <property type="protein sequence ID" value="RAK26878.1"/>
    <property type="molecule type" value="Genomic_DNA"/>
</dbReference>
<feature type="compositionally biased region" description="Low complexity" evidence="1">
    <location>
        <begin position="149"/>
        <end position="248"/>
    </location>
</feature>
<accession>A0A327YYN7</accession>
<sequence length="388" mass="39211">MNLSSTALKRTGTLVAGATLGLLGVLTTGVPALACHPEINDKNICISGDGETWTVTWEVDSSEKFDGKVTSYTAAPTAETVSVSGIEVGTVIPARGGLEVKQTIKTTSTKAELTVTGEWQSNKWTYTGTRSGTATLPTGHKGKKIKKCAPTTSPSTPVSESPSTPVSESPSTPVSESPSTPVSESPSTPVSESPSTPVSESPSTPASESPSASAPVSESPSTPVSESPSATVSVTPSATPTPSESVPAEIPATEPIFVYDTTCDTLTVGIEVPSDWPEAITVTFDPTTGETQTVTAQPGETKTADFPASEGLEVVATPQGYEDEAATIAYEAPADCDEGGAAGGEGDEGGLPVTGAAAGGVAAGAVALLAIGGFLFFAARRRKLKFTA</sequence>
<keyword evidence="2" id="KW-0472">Membrane</keyword>
<reference evidence="3 4" key="1">
    <citation type="submission" date="2018-06" db="EMBL/GenBank/DDBJ databases">
        <title>Genomic Encyclopedia of Type Strains, Phase III (KMG-III): the genomes of soil and plant-associated and newly described type strains.</title>
        <authorList>
            <person name="Whitman W."/>
        </authorList>
    </citation>
    <scope>NUCLEOTIDE SEQUENCE [LARGE SCALE GENOMIC DNA]</scope>
    <source>
        <strain evidence="3 4">CGMCC 4.7090</strain>
    </source>
</reference>
<keyword evidence="2" id="KW-1133">Transmembrane helix</keyword>
<feature type="region of interest" description="Disordered" evidence="1">
    <location>
        <begin position="124"/>
        <end position="249"/>
    </location>
</feature>